<evidence type="ECO:0000259" key="9">
    <source>
        <dbReference type="Pfam" id="PF05161"/>
    </source>
</evidence>
<dbReference type="InterPro" id="IPR039760">
    <property type="entry name" value="MOFRL_protein"/>
</dbReference>
<gene>
    <name evidence="12" type="primary">LOC106151329</name>
</gene>
<dbReference type="GO" id="GO:0005524">
    <property type="term" value="F:ATP binding"/>
    <property type="evidence" value="ECO:0007669"/>
    <property type="project" value="UniProtKB-KW"/>
</dbReference>
<dbReference type="EC" id="2.7.1.31" evidence="3"/>
<dbReference type="OrthoDB" id="44918at2759"/>
<dbReference type="InterPro" id="IPR038614">
    <property type="entry name" value="GK_N_sf"/>
</dbReference>
<evidence type="ECO:0000313" key="11">
    <source>
        <dbReference type="Proteomes" id="UP000085678"/>
    </source>
</evidence>
<dbReference type="STRING" id="7574.A0A1S3H1J4"/>
<keyword evidence="11" id="KW-1185">Reference proteome</keyword>
<sequence>MLLLVAAVKYSSQLLVDMSTSVALLRTQRLWIRNEFIARAMTSRTSGTGTTSYSNSQDVLKKDSLKIFKKAVKSVLPQNMVQNTLKVDERTLWVDGNEYALNKNVYMVGFGKAVLGMMQVAEELLGEHLVKGVASVPVGTQDKLQSGVEKSQIPREPSKIEIIEGAKDNLPDAEAHRAAQAICDMAQSLSHGDILLVMITGGGSALLPLPCAPITLEEVNETTKLMSKAGAKIQSMNTVRKNIEVLKGGGLARMAQPAKVISLILSDIVGDPLDMIASGPTVKDVSSAQQCLHLFADLDLVDKVPKSVLTFLQKGAANENSLKKGCSSTETNRFLSDDSVECDWNQVQNVIIGSNSIAIKAAVEKAEALGYVAFVLTDQLEGEARDIGVMFGKMAHFICESFKDKQQHMSSNKSLIKAEISLVQTGMTKEAVNSLRRAVSQAQNSGQPLCVICGGETTVSVKGQGQGGRNQEMAHSTAIELNMLFSDSPYKNDFNIQFLSVGTDGQDGPTDAAGAFADPMTLTLSADLDAVEFLNDNNSYNFFKQANNGQDLLVTGATGTNVMDLQFLLIKRCI</sequence>
<reference evidence="12" key="1">
    <citation type="submission" date="2025-08" db="UniProtKB">
        <authorList>
            <consortium name="RefSeq"/>
        </authorList>
    </citation>
    <scope>IDENTIFICATION</scope>
    <source>
        <tissue evidence="12">Gonads</tissue>
    </source>
</reference>
<evidence type="ECO:0000259" key="10">
    <source>
        <dbReference type="Pfam" id="PF13660"/>
    </source>
</evidence>
<accession>A0A1S3H1J4</accession>
<evidence type="ECO:0000256" key="8">
    <source>
        <dbReference type="ARBA" id="ARBA00022840"/>
    </source>
</evidence>
<dbReference type="FunFam" id="3.40.50.10180:FF:000001">
    <property type="entry name" value="Glycerate kinase"/>
    <property type="match status" value="1"/>
</dbReference>
<dbReference type="FunCoup" id="A0A1S3H1J4">
    <property type="interactions" value="305"/>
</dbReference>
<evidence type="ECO:0000256" key="5">
    <source>
        <dbReference type="ARBA" id="ARBA00022679"/>
    </source>
</evidence>
<evidence type="ECO:0000256" key="7">
    <source>
        <dbReference type="ARBA" id="ARBA00022777"/>
    </source>
</evidence>
<feature type="domain" description="MOFRL-associated" evidence="10">
    <location>
        <begin position="65"/>
        <end position="313"/>
    </location>
</feature>
<keyword evidence="7 12" id="KW-0418">Kinase</keyword>
<dbReference type="SUPFAM" id="SSF82544">
    <property type="entry name" value="GckA/TtuD-like"/>
    <property type="match status" value="1"/>
</dbReference>
<dbReference type="Gene3D" id="3.40.50.10180">
    <property type="entry name" value="Glycerate kinase, MOFRL-like N-terminal domain"/>
    <property type="match status" value="1"/>
</dbReference>
<dbReference type="InterPro" id="IPR025286">
    <property type="entry name" value="MOFRL_assoc_dom"/>
</dbReference>
<feature type="domain" description="MOFRL" evidence="9">
    <location>
        <begin position="450"/>
        <end position="564"/>
    </location>
</feature>
<organism evidence="11 12">
    <name type="scientific">Lingula anatina</name>
    <name type="common">Brachiopod</name>
    <name type="synonym">Lingula unguis</name>
    <dbReference type="NCBI Taxonomy" id="7574"/>
    <lineage>
        <taxon>Eukaryota</taxon>
        <taxon>Metazoa</taxon>
        <taxon>Spiralia</taxon>
        <taxon>Lophotrochozoa</taxon>
        <taxon>Brachiopoda</taxon>
        <taxon>Linguliformea</taxon>
        <taxon>Lingulata</taxon>
        <taxon>Lingulida</taxon>
        <taxon>Linguloidea</taxon>
        <taxon>Lingulidae</taxon>
        <taxon>Lingula</taxon>
    </lineage>
</organism>
<dbReference type="InterPro" id="IPR007835">
    <property type="entry name" value="MOFRL"/>
</dbReference>
<dbReference type="GO" id="GO:0008887">
    <property type="term" value="F:glycerate kinase activity"/>
    <property type="evidence" value="ECO:0007669"/>
    <property type="project" value="UniProtKB-EC"/>
</dbReference>
<dbReference type="OMA" id="GKAAWRM"/>
<keyword evidence="8" id="KW-0067">ATP-binding</keyword>
<evidence type="ECO:0000313" key="12">
    <source>
        <dbReference type="RefSeq" id="XP_013380000.1"/>
    </source>
</evidence>
<comment type="similarity">
    <text evidence="2">Belongs to the glycerate kinase type-2 family.</text>
</comment>
<dbReference type="Proteomes" id="UP000085678">
    <property type="component" value="Unplaced"/>
</dbReference>
<evidence type="ECO:0000256" key="6">
    <source>
        <dbReference type="ARBA" id="ARBA00022741"/>
    </source>
</evidence>
<dbReference type="PANTHER" id="PTHR12227">
    <property type="entry name" value="GLYCERATE KINASE"/>
    <property type="match status" value="1"/>
</dbReference>
<dbReference type="RefSeq" id="XP_013380000.1">
    <property type="nucleotide sequence ID" value="XM_013524546.1"/>
</dbReference>
<dbReference type="InParanoid" id="A0A1S3H1J4"/>
<protein>
    <recommendedName>
        <fullName evidence="4">Glycerate kinase</fullName>
        <ecNumber evidence="3">2.7.1.31</ecNumber>
    </recommendedName>
</protein>
<keyword evidence="5" id="KW-0808">Transferase</keyword>
<dbReference type="GeneID" id="106151329"/>
<keyword evidence="6" id="KW-0547">Nucleotide-binding</keyword>
<evidence type="ECO:0000256" key="4">
    <source>
        <dbReference type="ARBA" id="ARBA00020720"/>
    </source>
</evidence>
<dbReference type="AlphaFoldDB" id="A0A1S3H1J4"/>
<proteinExistence type="inferred from homology"/>
<dbReference type="Gene3D" id="3.40.1480.10">
    <property type="entry name" value="MOFRL domain"/>
    <property type="match status" value="1"/>
</dbReference>
<comment type="catalytic activity">
    <reaction evidence="1">
        <text>(R)-glycerate + ATP = (2R)-3-phosphoglycerate + ADP + H(+)</text>
        <dbReference type="Rhea" id="RHEA:23516"/>
        <dbReference type="ChEBI" id="CHEBI:15378"/>
        <dbReference type="ChEBI" id="CHEBI:16659"/>
        <dbReference type="ChEBI" id="CHEBI:30616"/>
        <dbReference type="ChEBI" id="CHEBI:58272"/>
        <dbReference type="ChEBI" id="CHEBI:456216"/>
        <dbReference type="EC" id="2.7.1.31"/>
    </reaction>
</comment>
<dbReference type="Pfam" id="PF13660">
    <property type="entry name" value="DUF4147"/>
    <property type="match status" value="1"/>
</dbReference>
<dbReference type="KEGG" id="lak:106151329"/>
<dbReference type="InterPro" id="IPR037035">
    <property type="entry name" value="GK-like_C_sf"/>
</dbReference>
<evidence type="ECO:0000256" key="3">
    <source>
        <dbReference type="ARBA" id="ARBA00012101"/>
    </source>
</evidence>
<dbReference type="PANTHER" id="PTHR12227:SF0">
    <property type="entry name" value="GLYCERATE KINASE"/>
    <property type="match status" value="1"/>
</dbReference>
<evidence type="ECO:0000256" key="2">
    <source>
        <dbReference type="ARBA" id="ARBA00005393"/>
    </source>
</evidence>
<dbReference type="GO" id="GO:0005737">
    <property type="term" value="C:cytoplasm"/>
    <property type="evidence" value="ECO:0007669"/>
    <property type="project" value="TreeGrafter"/>
</dbReference>
<name>A0A1S3H1J4_LINAN</name>
<dbReference type="Pfam" id="PF05161">
    <property type="entry name" value="MOFRL"/>
    <property type="match status" value="1"/>
</dbReference>
<evidence type="ECO:0000256" key="1">
    <source>
        <dbReference type="ARBA" id="ARBA00000694"/>
    </source>
</evidence>